<accession>A0A831RV11</accession>
<gene>
    <name evidence="2" type="ORF">ENJ12_06910</name>
</gene>
<organism evidence="2">
    <name type="scientific">Thiolapillus brandeum</name>
    <dbReference type="NCBI Taxonomy" id="1076588"/>
    <lineage>
        <taxon>Bacteria</taxon>
        <taxon>Pseudomonadati</taxon>
        <taxon>Pseudomonadota</taxon>
        <taxon>Gammaproteobacteria</taxon>
        <taxon>Chromatiales</taxon>
        <taxon>Sedimenticolaceae</taxon>
        <taxon>Thiolapillus</taxon>
    </lineage>
</organism>
<keyword evidence="1" id="KW-0812">Transmembrane</keyword>
<feature type="transmembrane region" description="Helical" evidence="1">
    <location>
        <begin position="102"/>
        <end position="121"/>
    </location>
</feature>
<evidence type="ECO:0000313" key="2">
    <source>
        <dbReference type="EMBL" id="HEC06562.1"/>
    </source>
</evidence>
<reference evidence="2" key="1">
    <citation type="journal article" date="2020" name="mSystems">
        <title>Genome- and Community-Level Interaction Insights into Carbon Utilization and Element Cycling Functions of Hydrothermarchaeota in Hydrothermal Sediment.</title>
        <authorList>
            <person name="Zhou Z."/>
            <person name="Liu Y."/>
            <person name="Xu W."/>
            <person name="Pan J."/>
            <person name="Luo Z.H."/>
            <person name="Li M."/>
        </authorList>
    </citation>
    <scope>NUCLEOTIDE SEQUENCE [LARGE SCALE GENOMIC DNA]</scope>
    <source>
        <strain evidence="2">HyVt-458</strain>
    </source>
</reference>
<dbReference type="Proteomes" id="UP000886339">
    <property type="component" value="Unassembled WGS sequence"/>
</dbReference>
<protein>
    <submittedName>
        <fullName evidence="2">Uncharacterized protein</fullName>
    </submittedName>
</protein>
<dbReference type="Pfam" id="PF20134">
    <property type="entry name" value="DUF6524"/>
    <property type="match status" value="1"/>
</dbReference>
<sequence length="141" mass="15765">MAVTAFHWTNFLIRLVVAFVLVFATYNPSGHSWVHWFIESTNKLDPLIILSAVILFIGWAIYLRATARSLGLFGSLLVVALFGSLIWAMIFYGWLSLDNPSVLGYVALALLSLLLAVGISWSHIRRRITGQIDVDDVETDI</sequence>
<keyword evidence="1" id="KW-1133">Transmembrane helix</keyword>
<dbReference type="InterPro" id="IPR045387">
    <property type="entry name" value="DUF6524"/>
</dbReference>
<name>A0A831RV11_9GAMM</name>
<keyword evidence="1" id="KW-0472">Membrane</keyword>
<feature type="transmembrane region" description="Helical" evidence="1">
    <location>
        <begin position="7"/>
        <end position="26"/>
    </location>
</feature>
<proteinExistence type="predicted"/>
<feature type="transmembrane region" description="Helical" evidence="1">
    <location>
        <begin position="46"/>
        <end position="63"/>
    </location>
</feature>
<dbReference type="AlphaFoldDB" id="A0A831RV11"/>
<feature type="transmembrane region" description="Helical" evidence="1">
    <location>
        <begin position="70"/>
        <end position="90"/>
    </location>
</feature>
<dbReference type="EMBL" id="DRLF01000242">
    <property type="protein sequence ID" value="HEC06562.1"/>
    <property type="molecule type" value="Genomic_DNA"/>
</dbReference>
<comment type="caution">
    <text evidence="2">The sequence shown here is derived from an EMBL/GenBank/DDBJ whole genome shotgun (WGS) entry which is preliminary data.</text>
</comment>
<evidence type="ECO:0000256" key="1">
    <source>
        <dbReference type="SAM" id="Phobius"/>
    </source>
</evidence>